<protein>
    <submittedName>
        <fullName evidence="1">Uncharacterized protein</fullName>
    </submittedName>
</protein>
<keyword evidence="2" id="KW-1185">Reference proteome</keyword>
<dbReference type="NCBIfam" id="NF047433">
    <property type="entry name" value="Lepto_7_Nterm"/>
    <property type="match status" value="1"/>
</dbReference>
<sequence>MNSLFIKRILIAFIIVFPSIAIFGEEQTIYLRNGQILRGEVIQQTAMSMQIRTADGKTRQLNKTEIQKVTYKEPSAKELKEAEEKLKQQAQNEKPIEIIPEQKTEAPKKADFSLDPTKRHDIEFFAGLGYGYYKPNSENFLIDAQNRLNIAFGSRPSITEKPSYKAGLSDQFGLNYTFKKFSGSLSGSHFRGTTTTNFLSLNSGSEFNTIGGTYPEKQSSLRTDISYLAFSNNRFDLRPTLGYSQFWGNTDDKSTSIKAFSSSGLYLYGQYFFDINEQLKGPSAGLKATIRIGERIENRIELHSLQLNGTQDLTIHATVFPDSGSPIYGEFAQSISWKAKGVYFDYKFVYKLTPVFSIWAGIASYDWKYSLDRYSLEQRYAFEAPASSTDFAIFQGLVQEQIVKGATSTSKSNAIQFGVMYRLDLGRSNISSDTK</sequence>
<dbReference type="OrthoDB" id="316314at2"/>
<evidence type="ECO:0000313" key="2">
    <source>
        <dbReference type="Proteomes" id="UP000297762"/>
    </source>
</evidence>
<dbReference type="AlphaFoldDB" id="A0A4R9KAI8"/>
<dbReference type="Proteomes" id="UP000297762">
    <property type="component" value="Unassembled WGS sequence"/>
</dbReference>
<dbReference type="RefSeq" id="WP_135648771.1">
    <property type="nucleotide sequence ID" value="NZ_RQGF01000012.1"/>
</dbReference>
<reference evidence="1" key="1">
    <citation type="journal article" date="2019" name="PLoS Negl. Trop. Dis.">
        <title>Revisiting the worldwide diversity of Leptospira species in the environment.</title>
        <authorList>
            <person name="Vincent A.T."/>
            <person name="Schiettekatte O."/>
            <person name="Bourhy P."/>
            <person name="Veyrier F.J."/>
            <person name="Picardeau M."/>
        </authorList>
    </citation>
    <scope>NUCLEOTIDE SEQUENCE [LARGE SCALE GENOMIC DNA]</scope>
    <source>
        <strain evidence="1">201702455</strain>
    </source>
</reference>
<dbReference type="EMBL" id="RQGF01000012">
    <property type="protein sequence ID" value="TGL63707.1"/>
    <property type="molecule type" value="Genomic_DNA"/>
</dbReference>
<comment type="caution">
    <text evidence="1">The sequence shown here is derived from an EMBL/GenBank/DDBJ whole genome shotgun (WGS) entry which is preliminary data.</text>
</comment>
<name>A0A4R9KAI8_9LEPT</name>
<accession>A0A4R9KAI8</accession>
<organism evidence="1 2">
    <name type="scientific">Leptospira sarikeiensis</name>
    <dbReference type="NCBI Taxonomy" id="2484943"/>
    <lineage>
        <taxon>Bacteria</taxon>
        <taxon>Pseudomonadati</taxon>
        <taxon>Spirochaetota</taxon>
        <taxon>Spirochaetia</taxon>
        <taxon>Leptospirales</taxon>
        <taxon>Leptospiraceae</taxon>
        <taxon>Leptospira</taxon>
    </lineage>
</organism>
<evidence type="ECO:0000313" key="1">
    <source>
        <dbReference type="EMBL" id="TGL63707.1"/>
    </source>
</evidence>
<proteinExistence type="predicted"/>
<gene>
    <name evidence="1" type="ORF">EHQ64_07105</name>
</gene>